<dbReference type="EMBL" id="JBAWSV010000003">
    <property type="protein sequence ID" value="MEI4829864.1"/>
    <property type="molecule type" value="Genomic_DNA"/>
</dbReference>
<proteinExistence type="inferred from homology"/>
<dbReference type="EC" id="5.1.3.14" evidence="3"/>
<gene>
    <name evidence="3" type="primary">wecB</name>
    <name evidence="3" type="ORF">WAX78_10405</name>
</gene>
<evidence type="ECO:0000256" key="1">
    <source>
        <dbReference type="RuleBase" id="RU003513"/>
    </source>
</evidence>
<evidence type="ECO:0000313" key="3">
    <source>
        <dbReference type="EMBL" id="MEI4829864.1"/>
    </source>
</evidence>
<comment type="similarity">
    <text evidence="1">Belongs to the UDP-N-acetylglucosamine 2-epimerase family.</text>
</comment>
<dbReference type="Proteomes" id="UP001367922">
    <property type="component" value="Unassembled WGS sequence"/>
</dbReference>
<sequence>MKKLKVMTVVGTRPEIIRLSAVINKLEESSAIEHILVHTGQNYDYELNEVFFKDFNLKKPDYFLNAATGTAVETIGNILVKIDPIMEEVKPDAFLVLGDTNSCLCAIAAKRRHIPIFHMEAGNRCFDQRVPEETNRKIVDHTADINLTYSDIAREYLLREGFPADRIIKTGSPMFEVLNSRKNDIEESDVLERLGLEEEKYFVVSAHREENINSEVNFLDLVDSLNAIAEKYNMPVIVSTHPRTKNMIDAKGIEFNPLVKTLKPLGFNDYVKLQIKSKAVLSDSGTISEESSILGLRALNIRQAHERPEAMEEASVMMVGLKKERILQGLEILETQDKNTLRLVGDYSMPNVSDKVLRIILSYTDYVNRVVWSK</sequence>
<dbReference type="RefSeq" id="WP_336482213.1">
    <property type="nucleotide sequence ID" value="NZ_JBAWSV010000003.1"/>
</dbReference>
<accession>A0ABU8FVA8</accession>
<dbReference type="CDD" id="cd03786">
    <property type="entry name" value="GTB_UDP-GlcNAc_2-Epimerase"/>
    <property type="match status" value="1"/>
</dbReference>
<evidence type="ECO:0000259" key="2">
    <source>
        <dbReference type="Pfam" id="PF02350"/>
    </source>
</evidence>
<evidence type="ECO:0000313" key="4">
    <source>
        <dbReference type="Proteomes" id="UP001367922"/>
    </source>
</evidence>
<comment type="caution">
    <text evidence="3">The sequence shown here is derived from an EMBL/GenBank/DDBJ whole genome shotgun (WGS) entry which is preliminary data.</text>
</comment>
<dbReference type="GO" id="GO:0008761">
    <property type="term" value="F:UDP-N-acetylglucosamine 2-epimerase activity"/>
    <property type="evidence" value="ECO:0007669"/>
    <property type="project" value="UniProtKB-EC"/>
</dbReference>
<organism evidence="3 4">
    <name type="scientific">Bacillus yunxiaonensis</name>
    <dbReference type="NCBI Taxonomy" id="3127665"/>
    <lineage>
        <taxon>Bacteria</taxon>
        <taxon>Bacillati</taxon>
        <taxon>Bacillota</taxon>
        <taxon>Bacilli</taxon>
        <taxon>Bacillales</taxon>
        <taxon>Bacillaceae</taxon>
        <taxon>Bacillus</taxon>
    </lineage>
</organism>
<name>A0ABU8FVA8_9BACI</name>
<dbReference type="InterPro" id="IPR029767">
    <property type="entry name" value="WecB-like"/>
</dbReference>
<reference evidence="3 4" key="1">
    <citation type="submission" date="2024-01" db="EMBL/GenBank/DDBJ databases">
        <title>Seven novel Bacillus-like species.</title>
        <authorList>
            <person name="Liu G."/>
        </authorList>
    </citation>
    <scope>NUCLEOTIDE SEQUENCE [LARGE SCALE GENOMIC DNA]</scope>
    <source>
        <strain evidence="3 4">FJAT-53711</strain>
    </source>
</reference>
<dbReference type="InterPro" id="IPR003331">
    <property type="entry name" value="UDP_GlcNAc_Epimerase_2_dom"/>
</dbReference>
<dbReference type="PANTHER" id="PTHR43174">
    <property type="entry name" value="UDP-N-ACETYLGLUCOSAMINE 2-EPIMERASE"/>
    <property type="match status" value="1"/>
</dbReference>
<dbReference type="NCBIfam" id="TIGR00236">
    <property type="entry name" value="wecB"/>
    <property type="match status" value="1"/>
</dbReference>
<dbReference type="PANTHER" id="PTHR43174:SF1">
    <property type="entry name" value="UDP-N-ACETYLGLUCOSAMINE 2-EPIMERASE"/>
    <property type="match status" value="1"/>
</dbReference>
<dbReference type="Gene3D" id="3.40.50.2000">
    <property type="entry name" value="Glycogen Phosphorylase B"/>
    <property type="match status" value="2"/>
</dbReference>
<keyword evidence="4" id="KW-1185">Reference proteome</keyword>
<dbReference type="SUPFAM" id="SSF53756">
    <property type="entry name" value="UDP-Glycosyltransferase/glycogen phosphorylase"/>
    <property type="match status" value="1"/>
</dbReference>
<dbReference type="Pfam" id="PF02350">
    <property type="entry name" value="Epimerase_2"/>
    <property type="match status" value="1"/>
</dbReference>
<keyword evidence="1 3" id="KW-0413">Isomerase</keyword>
<feature type="domain" description="UDP-N-acetylglucosamine 2-epimerase" evidence="2">
    <location>
        <begin position="25"/>
        <end position="360"/>
    </location>
</feature>
<protein>
    <submittedName>
        <fullName evidence="3">UDP-N-acetylglucosamine 2-epimerase (Non-hydrolyzing)</fullName>
        <ecNumber evidence="3">5.1.3.14</ecNumber>
    </submittedName>
</protein>